<keyword evidence="3" id="KW-1185">Reference proteome</keyword>
<reference evidence="2" key="1">
    <citation type="submission" date="2021-01" db="UniProtKB">
        <authorList>
            <consortium name="EnsemblMetazoa"/>
        </authorList>
    </citation>
    <scope>IDENTIFICATION</scope>
</reference>
<dbReference type="AlphaFoldDB" id="A0A7M5VFQ3"/>
<protein>
    <submittedName>
        <fullName evidence="2">Uncharacterized protein</fullName>
    </submittedName>
</protein>
<evidence type="ECO:0000313" key="2">
    <source>
        <dbReference type="EnsemblMetazoa" id="CLYHEMP009951.1"/>
    </source>
</evidence>
<dbReference type="Proteomes" id="UP000594262">
    <property type="component" value="Unplaced"/>
</dbReference>
<proteinExistence type="predicted"/>
<evidence type="ECO:0000313" key="3">
    <source>
        <dbReference type="Proteomes" id="UP000594262"/>
    </source>
</evidence>
<feature type="compositionally biased region" description="Polar residues" evidence="1">
    <location>
        <begin position="144"/>
        <end position="156"/>
    </location>
</feature>
<evidence type="ECO:0000256" key="1">
    <source>
        <dbReference type="SAM" id="MobiDB-lite"/>
    </source>
</evidence>
<feature type="compositionally biased region" description="Low complexity" evidence="1">
    <location>
        <begin position="122"/>
        <end position="132"/>
    </location>
</feature>
<feature type="region of interest" description="Disordered" evidence="1">
    <location>
        <begin position="117"/>
        <end position="169"/>
    </location>
</feature>
<name>A0A7M5VFQ3_9CNID</name>
<accession>A0A7M5VFQ3</accession>
<dbReference type="EnsemblMetazoa" id="CLYHEMT009951.1">
    <property type="protein sequence ID" value="CLYHEMP009951.1"/>
    <property type="gene ID" value="CLYHEMG009951"/>
</dbReference>
<dbReference type="OrthoDB" id="10048910at2759"/>
<sequence>NLIDFVKIAISRRYALNNGFCITHSDELKLIKFEDCGCVNTREKDFVTIDSDTEYDTDEFETERPPSNQKDCLKLKSIKELKSLAKSMNLDTSQCIEKSDLVDILSPAMNLSQNTFANAQNDSPASSNGDSSDQSDPDSPESINRPSDNDFPSTEESNQKPRKRSTHKDSWSFCPTIEIDKLPYNIDGDCIYQLPFDAKKRMKSSTDGRPWDEWVTSNSVKHNGRRRRANCLGSPVCLNDECTFLKFYNKRNRIQFTKSNKRAMDAKCKVCGLVAVVIQCPAVKIWEFDEIQSKVTIKHTGKHTCEAINVSEVPEAVYTRFAANPERNIENNRHQRFTNSIL</sequence>
<organism evidence="2 3">
    <name type="scientific">Clytia hemisphaerica</name>
    <dbReference type="NCBI Taxonomy" id="252671"/>
    <lineage>
        <taxon>Eukaryota</taxon>
        <taxon>Metazoa</taxon>
        <taxon>Cnidaria</taxon>
        <taxon>Hydrozoa</taxon>
        <taxon>Hydroidolina</taxon>
        <taxon>Leptothecata</taxon>
        <taxon>Obeliida</taxon>
        <taxon>Clytiidae</taxon>
        <taxon>Clytia</taxon>
    </lineage>
</organism>